<dbReference type="Pfam" id="PF12704">
    <property type="entry name" value="MacB_PCD"/>
    <property type="match status" value="1"/>
</dbReference>
<keyword evidence="5 8" id="KW-0472">Membrane</keyword>
<evidence type="ECO:0000256" key="7">
    <source>
        <dbReference type="SAM" id="MobiDB-lite"/>
    </source>
</evidence>
<evidence type="ECO:0000256" key="6">
    <source>
        <dbReference type="ARBA" id="ARBA00038076"/>
    </source>
</evidence>
<evidence type="ECO:0000256" key="1">
    <source>
        <dbReference type="ARBA" id="ARBA00004651"/>
    </source>
</evidence>
<dbReference type="AlphaFoldDB" id="A0A9D1S1I4"/>
<sequence>MSRQPILRANLRAGGKRLFSAGLAITISVAFVVTALLLVDSFNRTMEAQAQAQAAGADVVVDTQGLWFPDDATSQEGSPDEGAPDPGTDYAGRLAEKIAEQPEVDTAQALSATSIMFDSSGTGGFTMLSQVPEYADIDVDEGELPDDDAELLIGGQLADAYDLEVGDTITTEPPEEQELTVVGISDGAHTADQALVTDQTMGSFDEFASPDAIMVVLGDGHNDEQAQQDFAERTAELVSEMMDHGELPAQDSAGEETDREPGPGVDGGTAIGNVVVLTQAEIVDVWIEQLSGGTTMLTMVGFGFGAIALFVSALVIYNTFQVLVVSRTAMMALLRAVGATSAQVIRATLAEGAVLGLVGAAAGVVLGWCFAYGASTLASQMWLPGFATAQPTAVAVIAGVTLGVGVTVISTALPALRSGRIAPMEALRPVEVVPAESSGSVLRLVLGGLLTAAGLAAVLGAAMTNLAPVGIAGAIIGFIGVLILCRPLVPRLVSALGRLWARIFRGRVAAGIVANNARQTPGRIASTTSALLIGVTLVATMTVGATTAQRFMADELTERYPVDGAVVATSPELQDTLEAEEIVTDHAEFSGDVVTYSEMEDVETDLVEVSQSDLLSSGITRSEDLDWDDMLQLGVSMIGEDVAGVPGEGSDEAADLTPTRESSQVTMLRLSDDATAADLTRLRSALESVASEVHLEPAEMRASVDDVVDTVLIVVLVLLAASVIVAVLGVSNTLALSVVERRREAALLRALGMTRSGVRSMISLEAVLMAVVALVLGSALGVYFGWAGVASLVGHDDMSVGLTVPWVRMGLIWVATIAAALLAAAIPARAFSRTQPAAGLSQE</sequence>
<dbReference type="InterPro" id="IPR025857">
    <property type="entry name" value="MacB_PCD"/>
</dbReference>
<feature type="transmembrane region" description="Helical" evidence="8">
    <location>
        <begin position="711"/>
        <end position="739"/>
    </location>
</feature>
<evidence type="ECO:0000256" key="2">
    <source>
        <dbReference type="ARBA" id="ARBA00022475"/>
    </source>
</evidence>
<dbReference type="EMBL" id="DXGD01000100">
    <property type="protein sequence ID" value="HIW99030.1"/>
    <property type="molecule type" value="Genomic_DNA"/>
</dbReference>
<feature type="transmembrane region" description="Helical" evidence="8">
    <location>
        <begin position="806"/>
        <end position="826"/>
    </location>
</feature>
<dbReference type="Pfam" id="PF02687">
    <property type="entry name" value="FtsX"/>
    <property type="match status" value="2"/>
</dbReference>
<dbReference type="InterPro" id="IPR050250">
    <property type="entry name" value="Macrolide_Exporter_MacB"/>
</dbReference>
<evidence type="ECO:0000256" key="4">
    <source>
        <dbReference type="ARBA" id="ARBA00022989"/>
    </source>
</evidence>
<evidence type="ECO:0000256" key="5">
    <source>
        <dbReference type="ARBA" id="ARBA00023136"/>
    </source>
</evidence>
<dbReference type="InterPro" id="IPR003838">
    <property type="entry name" value="ABC3_permease_C"/>
</dbReference>
<evidence type="ECO:0000259" key="9">
    <source>
        <dbReference type="Pfam" id="PF02687"/>
    </source>
</evidence>
<feature type="transmembrane region" description="Helical" evidence="8">
    <location>
        <begin position="352"/>
        <end position="373"/>
    </location>
</feature>
<evidence type="ECO:0000256" key="8">
    <source>
        <dbReference type="SAM" id="Phobius"/>
    </source>
</evidence>
<feature type="transmembrane region" description="Helical" evidence="8">
    <location>
        <begin position="296"/>
        <end position="317"/>
    </location>
</feature>
<feature type="transmembrane region" description="Helical" evidence="8">
    <location>
        <begin position="444"/>
        <end position="463"/>
    </location>
</feature>
<dbReference type="PANTHER" id="PTHR30572:SF4">
    <property type="entry name" value="ABC TRANSPORTER PERMEASE YTRF"/>
    <property type="match status" value="1"/>
</dbReference>
<comment type="subcellular location">
    <subcellularLocation>
        <location evidence="1">Cell membrane</location>
        <topology evidence="1">Multi-pass membrane protein</topology>
    </subcellularLocation>
</comment>
<dbReference type="GO" id="GO:0022857">
    <property type="term" value="F:transmembrane transporter activity"/>
    <property type="evidence" value="ECO:0007669"/>
    <property type="project" value="TreeGrafter"/>
</dbReference>
<reference evidence="11" key="1">
    <citation type="journal article" date="2021" name="PeerJ">
        <title>Extensive microbial diversity within the chicken gut microbiome revealed by metagenomics and culture.</title>
        <authorList>
            <person name="Gilroy R."/>
            <person name="Ravi A."/>
            <person name="Getino M."/>
            <person name="Pursley I."/>
            <person name="Horton D.L."/>
            <person name="Alikhan N.F."/>
            <person name="Baker D."/>
            <person name="Gharbi K."/>
            <person name="Hall N."/>
            <person name="Watson M."/>
            <person name="Adriaenssens E.M."/>
            <person name="Foster-Nyarko E."/>
            <person name="Jarju S."/>
            <person name="Secka A."/>
            <person name="Antonio M."/>
            <person name="Oren A."/>
            <person name="Chaudhuri R.R."/>
            <person name="La Ragione R."/>
            <person name="Hildebrand F."/>
            <person name="Pallen M.J."/>
        </authorList>
    </citation>
    <scope>NUCLEOTIDE SEQUENCE</scope>
    <source>
        <strain evidence="11">ChiHejej3B27-3195</strain>
    </source>
</reference>
<protein>
    <submittedName>
        <fullName evidence="11">FtsX-like permease family protein</fullName>
    </submittedName>
</protein>
<feature type="domain" description="MacB-like periplasmic core" evidence="10">
    <location>
        <begin position="23"/>
        <end position="231"/>
    </location>
</feature>
<dbReference type="PANTHER" id="PTHR30572">
    <property type="entry name" value="MEMBRANE COMPONENT OF TRANSPORTER-RELATED"/>
    <property type="match status" value="1"/>
</dbReference>
<feature type="transmembrane region" description="Helical" evidence="8">
    <location>
        <begin position="469"/>
        <end position="489"/>
    </location>
</feature>
<feature type="transmembrane region" description="Helical" evidence="8">
    <location>
        <begin position="18"/>
        <end position="39"/>
    </location>
</feature>
<feature type="domain" description="ABC3 transporter permease C-terminal" evidence="9">
    <location>
        <begin position="717"/>
        <end position="836"/>
    </location>
</feature>
<dbReference type="Proteomes" id="UP000824151">
    <property type="component" value="Unassembled WGS sequence"/>
</dbReference>
<feature type="transmembrane region" description="Helical" evidence="8">
    <location>
        <begin position="524"/>
        <end position="545"/>
    </location>
</feature>
<comment type="similarity">
    <text evidence="6">Belongs to the ABC-4 integral membrane protein family.</text>
</comment>
<keyword evidence="3 8" id="KW-0812">Transmembrane</keyword>
<comment type="caution">
    <text evidence="11">The sequence shown here is derived from an EMBL/GenBank/DDBJ whole genome shotgun (WGS) entry which is preliminary data.</text>
</comment>
<gene>
    <name evidence="11" type="ORF">H9871_02695</name>
</gene>
<feature type="transmembrane region" description="Helical" evidence="8">
    <location>
        <begin position="760"/>
        <end position="786"/>
    </location>
</feature>
<keyword evidence="2" id="KW-1003">Cell membrane</keyword>
<dbReference type="GO" id="GO:0005886">
    <property type="term" value="C:plasma membrane"/>
    <property type="evidence" value="ECO:0007669"/>
    <property type="project" value="UniProtKB-SubCell"/>
</dbReference>
<evidence type="ECO:0000256" key="3">
    <source>
        <dbReference type="ARBA" id="ARBA00022692"/>
    </source>
</evidence>
<feature type="domain" description="ABC3 transporter permease C-terminal" evidence="9">
    <location>
        <begin position="304"/>
        <end position="422"/>
    </location>
</feature>
<evidence type="ECO:0000313" key="12">
    <source>
        <dbReference type="Proteomes" id="UP000824151"/>
    </source>
</evidence>
<proteinExistence type="inferred from homology"/>
<name>A0A9D1S1I4_9MICC</name>
<reference evidence="11" key="2">
    <citation type="submission" date="2021-04" db="EMBL/GenBank/DDBJ databases">
        <authorList>
            <person name="Gilroy R."/>
        </authorList>
    </citation>
    <scope>NUCLEOTIDE SEQUENCE</scope>
    <source>
        <strain evidence="11">ChiHejej3B27-3195</strain>
    </source>
</reference>
<keyword evidence="4 8" id="KW-1133">Transmembrane helix</keyword>
<evidence type="ECO:0000313" key="11">
    <source>
        <dbReference type="EMBL" id="HIW99030.1"/>
    </source>
</evidence>
<evidence type="ECO:0000259" key="10">
    <source>
        <dbReference type="Pfam" id="PF12704"/>
    </source>
</evidence>
<feature type="transmembrane region" description="Helical" evidence="8">
    <location>
        <begin position="393"/>
        <end position="416"/>
    </location>
</feature>
<organism evidence="11 12">
    <name type="scientific">Candidatus Nesterenkonia stercoripullorum</name>
    <dbReference type="NCBI Taxonomy" id="2838701"/>
    <lineage>
        <taxon>Bacteria</taxon>
        <taxon>Bacillati</taxon>
        <taxon>Actinomycetota</taxon>
        <taxon>Actinomycetes</taxon>
        <taxon>Micrococcales</taxon>
        <taxon>Micrococcaceae</taxon>
        <taxon>Nesterenkonia</taxon>
    </lineage>
</organism>
<feature type="region of interest" description="Disordered" evidence="7">
    <location>
        <begin position="68"/>
        <end position="89"/>
    </location>
</feature>
<accession>A0A9D1S1I4</accession>